<feature type="region of interest" description="Disordered" evidence="1">
    <location>
        <begin position="1"/>
        <end position="102"/>
    </location>
</feature>
<reference evidence="2 3" key="1">
    <citation type="submission" date="2017-05" db="EMBL/GenBank/DDBJ databases">
        <title>Complete genome sequence of Streptomyces sp. SCSIO 03032 revealed the diverse biosynthetic pathways for its bioactive secondary metabolites.</title>
        <authorList>
            <person name="Ma L."/>
            <person name="Zhu Y."/>
            <person name="Zhang W."/>
            <person name="Zhang G."/>
            <person name="Tian X."/>
            <person name="Zhang S."/>
            <person name="Zhang C."/>
        </authorList>
    </citation>
    <scope>NUCLEOTIDE SEQUENCE [LARGE SCALE GENOMIC DNA]</scope>
    <source>
        <strain evidence="2 3">SCSIO 03032</strain>
    </source>
</reference>
<evidence type="ECO:0000313" key="3">
    <source>
        <dbReference type="Proteomes" id="UP000194218"/>
    </source>
</evidence>
<name>A0A1W7CT01_9ACTN</name>
<proteinExistence type="predicted"/>
<accession>A0A1W7CT01</accession>
<dbReference type="Proteomes" id="UP000194218">
    <property type="component" value="Chromosome"/>
</dbReference>
<evidence type="ECO:0000256" key="1">
    <source>
        <dbReference type="SAM" id="MobiDB-lite"/>
    </source>
</evidence>
<dbReference type="AlphaFoldDB" id="A0A1W7CT01"/>
<sequence length="102" mass="10465">MHGHGRPERGRPAVHDLPGASGGSGAHFPRRSDGRSSHEAARRGAGAGRRTGRRSPPGGTGNGPFPAPRGRSGGGRAEGRTRLPPASSQVGRYAYRASKHAA</sequence>
<feature type="compositionally biased region" description="Basic and acidic residues" evidence="1">
    <location>
        <begin position="1"/>
        <end position="14"/>
    </location>
</feature>
<protein>
    <submittedName>
        <fullName evidence="2">Uncharacterized protein</fullName>
    </submittedName>
</protein>
<gene>
    <name evidence="2" type="ORF">CAG99_02940</name>
</gene>
<feature type="compositionally biased region" description="Basic and acidic residues" evidence="1">
    <location>
        <begin position="30"/>
        <end position="42"/>
    </location>
</feature>
<dbReference type="KEGG" id="smao:CAG99_02940"/>
<dbReference type="EMBL" id="CP021121">
    <property type="protein sequence ID" value="ARQ67931.1"/>
    <property type="molecule type" value="Genomic_DNA"/>
</dbReference>
<organism evidence="2 3">
    <name type="scientific">Streptomyces marincola</name>
    <dbReference type="NCBI Taxonomy" id="2878388"/>
    <lineage>
        <taxon>Bacteria</taxon>
        <taxon>Bacillati</taxon>
        <taxon>Actinomycetota</taxon>
        <taxon>Actinomycetes</taxon>
        <taxon>Kitasatosporales</taxon>
        <taxon>Streptomycetaceae</taxon>
        <taxon>Streptomyces</taxon>
    </lineage>
</organism>
<evidence type="ECO:0000313" key="2">
    <source>
        <dbReference type="EMBL" id="ARQ67931.1"/>
    </source>
</evidence>
<keyword evidence="3" id="KW-1185">Reference proteome</keyword>